<comment type="domain">
    <text evidence="7">The DHHC domain is required for palmitoyltransferase activity.</text>
</comment>
<keyword evidence="5 7" id="KW-0472">Membrane</keyword>
<evidence type="ECO:0000256" key="3">
    <source>
        <dbReference type="ARBA" id="ARBA00022692"/>
    </source>
</evidence>
<dbReference type="Proteomes" id="UP000039865">
    <property type="component" value="Unassembled WGS sequence"/>
</dbReference>
<evidence type="ECO:0000256" key="7">
    <source>
        <dbReference type="RuleBase" id="RU079119"/>
    </source>
</evidence>
<accession>A0A078AH65</accession>
<dbReference type="PANTHER" id="PTHR12246">
    <property type="entry name" value="PALMITOYLTRANSFERASE ZDHHC16"/>
    <property type="match status" value="1"/>
</dbReference>
<sequence length="317" mass="36904">MSLNNQQNKSGDQKVQPQQQNHPIIQAIINFFEQAHSEKETSKNFLLLGRIFIFFMYVLILCNIYVYAKLSIPSMLKTQSIALTLPGYPERVTVRSSSTFKALPKEVTEEFSSTLNKLLSHRNKSYLTLIHGIQGHKNICQKCPSQPVKPLRSHHCRLCMRDVMLMDHHCPWINNCIGIQNQRYFLLFNTYMAFASCLMIFPLTITEAPQRKSENLLYQIVLMKNFVLSIIMLIFSIWNWYLACKGQSVIEFMSNRDQSEEITTYELPSWRENLFVIFGTSNITEMILPIHRDLPLSGLEWTFMNYGNDGDSERLIK</sequence>
<comment type="similarity">
    <text evidence="7">Belongs to the DHHC palmitoyltransferase family.</text>
</comment>
<evidence type="ECO:0000313" key="10">
    <source>
        <dbReference type="Proteomes" id="UP000039865"/>
    </source>
</evidence>
<feature type="transmembrane region" description="Helical" evidence="7">
    <location>
        <begin position="184"/>
        <end position="205"/>
    </location>
</feature>
<name>A0A078AH65_STYLE</name>
<protein>
    <recommendedName>
        <fullName evidence="7">Palmitoyltransferase</fullName>
        <ecNumber evidence="7">2.3.1.225</ecNumber>
    </recommendedName>
</protein>
<dbReference type="Pfam" id="PF01529">
    <property type="entry name" value="DHHC"/>
    <property type="match status" value="1"/>
</dbReference>
<dbReference type="InParanoid" id="A0A078AH65"/>
<feature type="transmembrane region" description="Helical" evidence="7">
    <location>
        <begin position="47"/>
        <end position="68"/>
    </location>
</feature>
<gene>
    <name evidence="9" type="primary">Contig6607.g312</name>
    <name evidence="9" type="ORF">STYLEM_10648</name>
</gene>
<dbReference type="InterPro" id="IPR039859">
    <property type="entry name" value="PFA4/ZDH16/20/ERF2-like"/>
</dbReference>
<comment type="subcellular location">
    <subcellularLocation>
        <location evidence="1">Membrane</location>
        <topology evidence="1">Multi-pass membrane protein</topology>
    </subcellularLocation>
</comment>
<dbReference type="GO" id="GO:0019706">
    <property type="term" value="F:protein-cysteine S-palmitoyltransferase activity"/>
    <property type="evidence" value="ECO:0007669"/>
    <property type="project" value="UniProtKB-EC"/>
</dbReference>
<evidence type="ECO:0000256" key="1">
    <source>
        <dbReference type="ARBA" id="ARBA00004141"/>
    </source>
</evidence>
<keyword evidence="6 7" id="KW-0012">Acyltransferase</keyword>
<evidence type="ECO:0000256" key="6">
    <source>
        <dbReference type="ARBA" id="ARBA00023315"/>
    </source>
</evidence>
<dbReference type="EMBL" id="CCKQ01010127">
    <property type="protein sequence ID" value="CDW81625.1"/>
    <property type="molecule type" value="Genomic_DNA"/>
</dbReference>
<proteinExistence type="inferred from homology"/>
<dbReference type="GO" id="GO:0016020">
    <property type="term" value="C:membrane"/>
    <property type="evidence" value="ECO:0007669"/>
    <property type="project" value="UniProtKB-SubCell"/>
</dbReference>
<dbReference type="OrthoDB" id="298128at2759"/>
<dbReference type="EC" id="2.3.1.225" evidence="7"/>
<dbReference type="PROSITE" id="PS50216">
    <property type="entry name" value="DHHC"/>
    <property type="match status" value="1"/>
</dbReference>
<evidence type="ECO:0000256" key="4">
    <source>
        <dbReference type="ARBA" id="ARBA00022989"/>
    </source>
</evidence>
<comment type="catalytic activity">
    <reaction evidence="7">
        <text>L-cysteinyl-[protein] + hexadecanoyl-CoA = S-hexadecanoyl-L-cysteinyl-[protein] + CoA</text>
        <dbReference type="Rhea" id="RHEA:36683"/>
        <dbReference type="Rhea" id="RHEA-COMP:10131"/>
        <dbReference type="Rhea" id="RHEA-COMP:11032"/>
        <dbReference type="ChEBI" id="CHEBI:29950"/>
        <dbReference type="ChEBI" id="CHEBI:57287"/>
        <dbReference type="ChEBI" id="CHEBI:57379"/>
        <dbReference type="ChEBI" id="CHEBI:74151"/>
        <dbReference type="EC" id="2.3.1.225"/>
    </reaction>
</comment>
<reference evidence="9 10" key="1">
    <citation type="submission" date="2014-06" db="EMBL/GenBank/DDBJ databases">
        <authorList>
            <person name="Swart Estienne"/>
        </authorList>
    </citation>
    <scope>NUCLEOTIDE SEQUENCE [LARGE SCALE GENOMIC DNA]</scope>
    <source>
        <strain evidence="9 10">130c</strain>
    </source>
</reference>
<keyword evidence="3 7" id="KW-0812">Transmembrane</keyword>
<feature type="domain" description="Palmitoyltransferase DHHC" evidence="8">
    <location>
        <begin position="135"/>
        <end position="255"/>
    </location>
</feature>
<dbReference type="AlphaFoldDB" id="A0A078AH65"/>
<evidence type="ECO:0000313" key="9">
    <source>
        <dbReference type="EMBL" id="CDW81625.1"/>
    </source>
</evidence>
<keyword evidence="2 7" id="KW-0808">Transferase</keyword>
<organism evidence="9 10">
    <name type="scientific">Stylonychia lemnae</name>
    <name type="common">Ciliate</name>
    <dbReference type="NCBI Taxonomy" id="5949"/>
    <lineage>
        <taxon>Eukaryota</taxon>
        <taxon>Sar</taxon>
        <taxon>Alveolata</taxon>
        <taxon>Ciliophora</taxon>
        <taxon>Intramacronucleata</taxon>
        <taxon>Spirotrichea</taxon>
        <taxon>Stichotrichia</taxon>
        <taxon>Sporadotrichida</taxon>
        <taxon>Oxytrichidae</taxon>
        <taxon>Stylonychinae</taxon>
        <taxon>Stylonychia</taxon>
    </lineage>
</organism>
<feature type="transmembrane region" description="Helical" evidence="7">
    <location>
        <begin position="217"/>
        <end position="243"/>
    </location>
</feature>
<evidence type="ECO:0000256" key="2">
    <source>
        <dbReference type="ARBA" id="ARBA00022679"/>
    </source>
</evidence>
<evidence type="ECO:0000259" key="8">
    <source>
        <dbReference type="Pfam" id="PF01529"/>
    </source>
</evidence>
<dbReference type="InterPro" id="IPR001594">
    <property type="entry name" value="Palmitoyltrfase_DHHC"/>
</dbReference>
<keyword evidence="10" id="KW-1185">Reference proteome</keyword>
<keyword evidence="4 7" id="KW-1133">Transmembrane helix</keyword>
<evidence type="ECO:0000256" key="5">
    <source>
        <dbReference type="ARBA" id="ARBA00023136"/>
    </source>
</evidence>